<dbReference type="InterPro" id="IPR013005">
    <property type="entry name" value="Ribosomal_uL4-like"/>
</dbReference>
<dbReference type="EMBL" id="JAXOVC010000002">
    <property type="protein sequence ID" value="KAK4504712.1"/>
    <property type="molecule type" value="Genomic_DNA"/>
</dbReference>
<keyword evidence="7" id="KW-1185">Reference proteome</keyword>
<evidence type="ECO:0000313" key="6">
    <source>
        <dbReference type="EMBL" id="KAK4504712.1"/>
    </source>
</evidence>
<evidence type="ECO:0000256" key="3">
    <source>
        <dbReference type="ARBA" id="ARBA00023274"/>
    </source>
</evidence>
<dbReference type="PANTHER" id="PTHR10746:SF6">
    <property type="entry name" value="LARGE RIBOSOMAL SUBUNIT PROTEIN UL4M"/>
    <property type="match status" value="1"/>
</dbReference>
<comment type="caution">
    <text evidence="6">The sequence shown here is derived from an EMBL/GenBank/DDBJ whole genome shotgun (WGS) entry which is preliminary data.</text>
</comment>
<reference evidence="6 7" key="1">
    <citation type="journal article" date="2023" name="G3 (Bethesda)">
        <title>A chromosome-level genome assembly of Zasmidium syzygii isolated from banana leaves.</title>
        <authorList>
            <person name="van Westerhoven A.C."/>
            <person name="Mehrabi R."/>
            <person name="Talebi R."/>
            <person name="Steentjes M.B.F."/>
            <person name="Corcolon B."/>
            <person name="Chong P.A."/>
            <person name="Kema G.H.J."/>
            <person name="Seidl M.F."/>
        </authorList>
    </citation>
    <scope>NUCLEOTIDE SEQUENCE [LARGE SCALE GENOMIC DNA]</scope>
    <source>
        <strain evidence="6 7">P124</strain>
    </source>
</reference>
<evidence type="ECO:0000256" key="2">
    <source>
        <dbReference type="ARBA" id="ARBA00022980"/>
    </source>
</evidence>
<dbReference type="Gene3D" id="3.40.1370.10">
    <property type="match status" value="1"/>
</dbReference>
<proteinExistence type="inferred from homology"/>
<accession>A0ABR0ET87</accession>
<evidence type="ECO:0000256" key="5">
    <source>
        <dbReference type="SAM" id="MobiDB-lite"/>
    </source>
</evidence>
<dbReference type="PANTHER" id="PTHR10746">
    <property type="entry name" value="50S RIBOSOMAL PROTEIN L4"/>
    <property type="match status" value="1"/>
</dbReference>
<name>A0ABR0ET87_ZASCE</name>
<dbReference type="InterPro" id="IPR023574">
    <property type="entry name" value="Ribosomal_uL4_dom_sf"/>
</dbReference>
<evidence type="ECO:0000256" key="1">
    <source>
        <dbReference type="ARBA" id="ARBA00010528"/>
    </source>
</evidence>
<dbReference type="InterPro" id="IPR002136">
    <property type="entry name" value="Ribosomal_uL4"/>
</dbReference>
<organism evidence="6 7">
    <name type="scientific">Zasmidium cellare</name>
    <name type="common">Wine cellar mold</name>
    <name type="synonym">Racodium cellare</name>
    <dbReference type="NCBI Taxonomy" id="395010"/>
    <lineage>
        <taxon>Eukaryota</taxon>
        <taxon>Fungi</taxon>
        <taxon>Dikarya</taxon>
        <taxon>Ascomycota</taxon>
        <taxon>Pezizomycotina</taxon>
        <taxon>Dothideomycetes</taxon>
        <taxon>Dothideomycetidae</taxon>
        <taxon>Mycosphaerellales</taxon>
        <taxon>Mycosphaerellaceae</taxon>
        <taxon>Zasmidium</taxon>
    </lineage>
</organism>
<comment type="similarity">
    <text evidence="1">Belongs to the universal ribosomal protein uL4 family.</text>
</comment>
<dbReference type="SUPFAM" id="SSF52166">
    <property type="entry name" value="Ribosomal protein L4"/>
    <property type="match status" value="1"/>
</dbReference>
<sequence length="341" mass="37853">MASKRAAVPAKHLFNGFRAYENPTRQCITRSMATEAPLPNVTLSKAYNDANLTSAETQPILEDKVSVPPPTPSNPTIAPQAGPYQPPPNPFLQTVQCTLYNFPSLEPVSFATYPSTHLMLPLRKDLLHRAVIFEADAARQGTASTKWRSDVHGSGRKVRPQKGTGHARLGDKKSPVLRGGGVAHGPKPRDMSTDLPKKVYDLAWRTALSYRWKMGQLLVTDSPVDIPGVHENSLERYMRDVLEWNNMGRAGGRTLFVSHDWRDNLFSALEAEGMEKHGRARMVEEMTVKDLLLDARIVVERSALNNMLVGHETDLSPQQKFGVWKKMVLPKLSQGSAEAQS</sequence>
<evidence type="ECO:0000313" key="7">
    <source>
        <dbReference type="Proteomes" id="UP001305779"/>
    </source>
</evidence>
<keyword evidence="3" id="KW-0687">Ribonucleoprotein</keyword>
<evidence type="ECO:0000256" key="4">
    <source>
        <dbReference type="ARBA" id="ARBA00040565"/>
    </source>
</evidence>
<dbReference type="Proteomes" id="UP001305779">
    <property type="component" value="Unassembled WGS sequence"/>
</dbReference>
<feature type="region of interest" description="Disordered" evidence="5">
    <location>
        <begin position="144"/>
        <end position="191"/>
    </location>
</feature>
<dbReference type="Pfam" id="PF00573">
    <property type="entry name" value="Ribosomal_L4"/>
    <property type="match status" value="1"/>
</dbReference>
<gene>
    <name evidence="6" type="ORF">PRZ48_002674</name>
</gene>
<protein>
    <recommendedName>
        <fullName evidence="4">Large ribosomal subunit protein uL4m</fullName>
    </recommendedName>
</protein>
<keyword evidence="2" id="KW-0689">Ribosomal protein</keyword>